<dbReference type="EMBL" id="JAYRBN010000027">
    <property type="protein sequence ID" value="KAL2749573.1"/>
    <property type="molecule type" value="Genomic_DNA"/>
</dbReference>
<comment type="caution">
    <text evidence="1">The sequence shown here is derived from an EMBL/GenBank/DDBJ whole genome shotgun (WGS) entry which is preliminary data.</text>
</comment>
<gene>
    <name evidence="1" type="ORF">V1477_002513</name>
</gene>
<dbReference type="AlphaFoldDB" id="A0ABD2CWQ0"/>
<name>A0ABD2CWQ0_VESMC</name>
<evidence type="ECO:0000313" key="2">
    <source>
        <dbReference type="Proteomes" id="UP001607303"/>
    </source>
</evidence>
<reference evidence="1 2" key="1">
    <citation type="journal article" date="2024" name="Ann. Entomol. Soc. Am.">
        <title>Genomic analyses of the southern and eastern yellowjacket wasps (Hymenoptera: Vespidae) reveal evolutionary signatures of social life.</title>
        <authorList>
            <person name="Catto M.A."/>
            <person name="Caine P.B."/>
            <person name="Orr S.E."/>
            <person name="Hunt B.G."/>
            <person name="Goodisman M.A.D."/>
        </authorList>
    </citation>
    <scope>NUCLEOTIDE SEQUENCE [LARGE SCALE GENOMIC DNA]</scope>
    <source>
        <strain evidence="1">232</strain>
        <tissue evidence="1">Head and thorax</tissue>
    </source>
</reference>
<evidence type="ECO:0000313" key="1">
    <source>
        <dbReference type="EMBL" id="KAL2749573.1"/>
    </source>
</evidence>
<accession>A0ABD2CWQ0</accession>
<proteinExistence type="predicted"/>
<protein>
    <submittedName>
        <fullName evidence="1">Uncharacterized protein</fullName>
    </submittedName>
</protein>
<organism evidence="1 2">
    <name type="scientific">Vespula maculifrons</name>
    <name type="common">Eastern yellow jacket</name>
    <name type="synonym">Wasp</name>
    <dbReference type="NCBI Taxonomy" id="7453"/>
    <lineage>
        <taxon>Eukaryota</taxon>
        <taxon>Metazoa</taxon>
        <taxon>Ecdysozoa</taxon>
        <taxon>Arthropoda</taxon>
        <taxon>Hexapoda</taxon>
        <taxon>Insecta</taxon>
        <taxon>Pterygota</taxon>
        <taxon>Neoptera</taxon>
        <taxon>Endopterygota</taxon>
        <taxon>Hymenoptera</taxon>
        <taxon>Apocrita</taxon>
        <taxon>Aculeata</taxon>
        <taxon>Vespoidea</taxon>
        <taxon>Vespidae</taxon>
        <taxon>Vespinae</taxon>
        <taxon>Vespula</taxon>
    </lineage>
</organism>
<sequence length="62" mass="7558">MNVEEEEEEEEEDKEKEIRCDERSFLMDRGGIIDRPGREEIIVAEAIRLWQLFVCRRRMKES</sequence>
<dbReference type="Proteomes" id="UP001607303">
    <property type="component" value="Unassembled WGS sequence"/>
</dbReference>
<keyword evidence="2" id="KW-1185">Reference proteome</keyword>